<sequence>MSSPDPGSVSLTAVNSIASANSTPSLYATQPTRQPVQTMGAEQFMHLLVVQLQNQDPTSPMDTAQMVQQTTQLAMMRSMQDIIRPSPATSACTRPASPRR</sequence>
<protein>
    <recommendedName>
        <fullName evidence="5">Flagellar hook capping protein</fullName>
    </recommendedName>
</protein>
<dbReference type="Pfam" id="PF03963">
    <property type="entry name" value="FlgD"/>
    <property type="match status" value="1"/>
</dbReference>
<dbReference type="AlphaFoldDB" id="A0A1E2SL00"/>
<evidence type="ECO:0000313" key="3">
    <source>
        <dbReference type="EMBL" id="ODA90536.1"/>
    </source>
</evidence>
<gene>
    <name evidence="3" type="ORF">ATY41_09855</name>
</gene>
<evidence type="ECO:0008006" key="5">
    <source>
        <dbReference type="Google" id="ProtNLM"/>
    </source>
</evidence>
<dbReference type="EMBL" id="LNZG01000011">
    <property type="protein sequence ID" value="ODA90536.1"/>
    <property type="molecule type" value="Genomic_DNA"/>
</dbReference>
<dbReference type="OrthoDB" id="9785233at2"/>
<reference evidence="4" key="1">
    <citation type="submission" date="2015-11" db="EMBL/GenBank/DDBJ databases">
        <authorList>
            <person name="Wang J."/>
            <person name="Wang L."/>
            <person name="Wang F."/>
            <person name="Cao G."/>
        </authorList>
    </citation>
    <scope>NUCLEOTIDE SEQUENCE [LARGE SCALE GENOMIC DNA]</scope>
    <source>
        <strain evidence="4">gdw1</strain>
    </source>
</reference>
<name>A0A1E2SL00_LEIXY</name>
<organism evidence="3 4">
    <name type="scientific">Leifsonia xyli subsp. xyli</name>
    <dbReference type="NCBI Taxonomy" id="59736"/>
    <lineage>
        <taxon>Bacteria</taxon>
        <taxon>Bacillati</taxon>
        <taxon>Actinomycetota</taxon>
        <taxon>Actinomycetes</taxon>
        <taxon>Micrococcales</taxon>
        <taxon>Microbacteriaceae</taxon>
        <taxon>Leifsonia</taxon>
    </lineage>
</organism>
<dbReference type="InterPro" id="IPR005648">
    <property type="entry name" value="FlgD"/>
</dbReference>
<comment type="similarity">
    <text evidence="1">Belongs to the FlgD family.</text>
</comment>
<evidence type="ECO:0000313" key="4">
    <source>
        <dbReference type="Proteomes" id="UP000094426"/>
    </source>
</evidence>
<dbReference type="Proteomes" id="UP000094426">
    <property type="component" value="Unassembled WGS sequence"/>
</dbReference>
<dbReference type="GO" id="GO:0044781">
    <property type="term" value="P:bacterial-type flagellum organization"/>
    <property type="evidence" value="ECO:0007669"/>
    <property type="project" value="UniProtKB-KW"/>
</dbReference>
<evidence type="ECO:0000256" key="1">
    <source>
        <dbReference type="ARBA" id="ARBA00010577"/>
    </source>
</evidence>
<evidence type="ECO:0000256" key="2">
    <source>
        <dbReference type="ARBA" id="ARBA00022795"/>
    </source>
</evidence>
<proteinExistence type="inferred from homology"/>
<keyword evidence="2" id="KW-1005">Bacterial flagellum biogenesis</keyword>
<comment type="caution">
    <text evidence="3">The sequence shown here is derived from an EMBL/GenBank/DDBJ whole genome shotgun (WGS) entry which is preliminary data.</text>
</comment>
<accession>A0A1E2SL00</accession>